<organism evidence="1 2">
    <name type="scientific">Halomonas urumqiensis</name>
    <dbReference type="NCBI Taxonomy" id="1684789"/>
    <lineage>
        <taxon>Bacteria</taxon>
        <taxon>Pseudomonadati</taxon>
        <taxon>Pseudomonadota</taxon>
        <taxon>Gammaproteobacteria</taxon>
        <taxon>Oceanospirillales</taxon>
        <taxon>Halomonadaceae</taxon>
        <taxon>Halomonas</taxon>
    </lineage>
</organism>
<sequence>MTEPLLIMRHGEASHGRIDEARELNGRGRQEVARMAAWLSGRCDLELARLRLVASPYVRARQTAELIAEGLADLRPQREIETLTIITPDDAPNEVIDWLLEQPDDCPLLLISHMPLVAALTGILVEGRAERGPGFTTATVAELDAEVRAAGCARATRFTSPMDLA</sequence>
<dbReference type="EMBL" id="PNRG01000023">
    <property type="protein sequence ID" value="PMR79914.1"/>
    <property type="molecule type" value="Genomic_DNA"/>
</dbReference>
<evidence type="ECO:0000313" key="2">
    <source>
        <dbReference type="Proteomes" id="UP000235547"/>
    </source>
</evidence>
<dbReference type="InterPro" id="IPR004449">
    <property type="entry name" value="SixA"/>
</dbReference>
<dbReference type="CDD" id="cd07067">
    <property type="entry name" value="HP_PGM_like"/>
    <property type="match status" value="1"/>
</dbReference>
<reference evidence="1 2" key="1">
    <citation type="submission" date="2018-01" db="EMBL/GenBank/DDBJ databases">
        <title>Halomonas endophytica sp. nov., isolated from storage liquid in the stems of Populus euphratica.</title>
        <authorList>
            <person name="Chen C."/>
        </authorList>
    </citation>
    <scope>NUCLEOTIDE SEQUENCE [LARGE SCALE GENOMIC DNA]</scope>
    <source>
        <strain evidence="1 2">BZ-SZ-XJ27</strain>
    </source>
</reference>
<dbReference type="OrthoDB" id="280692at2"/>
<protein>
    <submittedName>
        <fullName evidence="1">Phosphohistidine phosphatase SixA</fullName>
    </submittedName>
</protein>
<dbReference type="SUPFAM" id="SSF53254">
    <property type="entry name" value="Phosphoglycerate mutase-like"/>
    <property type="match status" value="1"/>
</dbReference>
<dbReference type="InterPro" id="IPR013078">
    <property type="entry name" value="His_Pase_superF_clade-1"/>
</dbReference>
<dbReference type="GO" id="GO:0005737">
    <property type="term" value="C:cytoplasm"/>
    <property type="evidence" value="ECO:0007669"/>
    <property type="project" value="InterPro"/>
</dbReference>
<proteinExistence type="predicted"/>
<dbReference type="InterPro" id="IPR029033">
    <property type="entry name" value="His_PPase_superfam"/>
</dbReference>
<gene>
    <name evidence="1" type="primary">sixA</name>
    <name evidence="1" type="ORF">C1H70_10605</name>
</gene>
<dbReference type="Pfam" id="PF00300">
    <property type="entry name" value="His_Phos_1"/>
    <property type="match status" value="1"/>
</dbReference>
<dbReference type="RefSeq" id="WP_102588305.1">
    <property type="nucleotide sequence ID" value="NZ_BNAE01000003.1"/>
</dbReference>
<dbReference type="Proteomes" id="UP000235547">
    <property type="component" value="Unassembled WGS sequence"/>
</dbReference>
<dbReference type="SMART" id="SM00855">
    <property type="entry name" value="PGAM"/>
    <property type="match status" value="1"/>
</dbReference>
<keyword evidence="2" id="KW-1185">Reference proteome</keyword>
<accession>A0A2N7UHK7</accession>
<comment type="caution">
    <text evidence="1">The sequence shown here is derived from an EMBL/GenBank/DDBJ whole genome shotgun (WGS) entry which is preliminary data.</text>
</comment>
<dbReference type="NCBIfam" id="TIGR00249">
    <property type="entry name" value="sixA"/>
    <property type="match status" value="1"/>
</dbReference>
<evidence type="ECO:0000313" key="1">
    <source>
        <dbReference type="EMBL" id="PMR79914.1"/>
    </source>
</evidence>
<name>A0A2N7UHK7_9GAMM</name>
<dbReference type="GO" id="GO:0101006">
    <property type="term" value="F:protein histidine phosphatase activity"/>
    <property type="evidence" value="ECO:0007669"/>
    <property type="project" value="InterPro"/>
</dbReference>
<dbReference type="Gene3D" id="3.40.50.1240">
    <property type="entry name" value="Phosphoglycerate mutase-like"/>
    <property type="match status" value="1"/>
</dbReference>
<dbReference type="AlphaFoldDB" id="A0A2N7UHK7"/>